<gene>
    <name evidence="2" type="ORF">ADEAN_000426700</name>
</gene>
<dbReference type="VEuPathDB" id="TriTrypDB:ADEAN_000426700"/>
<dbReference type="AlphaFoldDB" id="S9V952"/>
<name>S9V952_9TRYP</name>
<dbReference type="EMBL" id="LR877151">
    <property type="protein sequence ID" value="CAD2216789.1"/>
    <property type="molecule type" value="Genomic_DNA"/>
</dbReference>
<reference evidence="2 3" key="1">
    <citation type="submission" date="2020-08" db="EMBL/GenBank/DDBJ databases">
        <authorList>
            <person name="Newling K."/>
            <person name="Davey J."/>
            <person name="Forrester S."/>
        </authorList>
    </citation>
    <scope>NUCLEOTIDE SEQUENCE [LARGE SCALE GENOMIC DNA]</scope>
    <source>
        <strain evidence="3">Crithidia deanei Carvalho (ATCC PRA-265)</strain>
    </source>
</reference>
<organism evidence="2 3">
    <name type="scientific">Angomonas deanei</name>
    <dbReference type="NCBI Taxonomy" id="59799"/>
    <lineage>
        <taxon>Eukaryota</taxon>
        <taxon>Discoba</taxon>
        <taxon>Euglenozoa</taxon>
        <taxon>Kinetoplastea</taxon>
        <taxon>Metakinetoplastina</taxon>
        <taxon>Trypanosomatida</taxon>
        <taxon>Trypanosomatidae</taxon>
        <taxon>Strigomonadinae</taxon>
        <taxon>Angomonas</taxon>
    </lineage>
</organism>
<accession>S9V952</accession>
<evidence type="ECO:0000256" key="1">
    <source>
        <dbReference type="SAM" id="MobiDB-lite"/>
    </source>
</evidence>
<keyword evidence="3" id="KW-1185">Reference proteome</keyword>
<dbReference type="OrthoDB" id="272478at2759"/>
<feature type="region of interest" description="Disordered" evidence="1">
    <location>
        <begin position="139"/>
        <end position="162"/>
    </location>
</feature>
<evidence type="ECO:0000313" key="2">
    <source>
        <dbReference type="EMBL" id="CAD2216789.1"/>
    </source>
</evidence>
<dbReference type="Proteomes" id="UP000515908">
    <property type="component" value="Chromosome 07"/>
</dbReference>
<protein>
    <submittedName>
        <fullName evidence="2">Ribosomal RNA-processing protein 7 (RRP7) C-terminal domain containing protein, putative</fullName>
    </submittedName>
</protein>
<proteinExistence type="predicted"/>
<evidence type="ECO:0000313" key="3">
    <source>
        <dbReference type="Proteomes" id="UP000515908"/>
    </source>
</evidence>
<sequence>MDHLSPEEMDKKLIERTVFGQDESFQDDQFQGLSGDANLYPSEDYLSDYAQKKKAELVTEEELLGKAHEYFTDLNKREKELKKAAVKYIQRLTEINRRGGDKDGFKYVIPRSTKSVVRRMLASQGGDYVDPDSLVSTFGGEEVTQEETEDKSDYPTRKRKRNPDRYKDFYQFQVTKRWTENAEKFLKRGRAHKALFEAKKHQRSIRKL</sequence>